<dbReference type="Proteomes" id="UP000824013">
    <property type="component" value="Unassembled WGS sequence"/>
</dbReference>
<dbReference type="PANTHER" id="PTHR15020">
    <property type="entry name" value="FLAVIN REDUCTASE-RELATED"/>
    <property type="match status" value="1"/>
</dbReference>
<dbReference type="InterPro" id="IPR016040">
    <property type="entry name" value="NAD(P)-bd_dom"/>
</dbReference>
<dbReference type="Gene3D" id="3.40.50.720">
    <property type="entry name" value="NAD(P)-binding Rossmann-like Domain"/>
    <property type="match status" value="1"/>
</dbReference>
<evidence type="ECO:0000313" key="2">
    <source>
        <dbReference type="EMBL" id="HIY93983.1"/>
    </source>
</evidence>
<dbReference type="AlphaFoldDB" id="A0A9D1ZQQ7"/>
<gene>
    <name evidence="2" type="ORF">H9820_13700</name>
</gene>
<name>A0A9D1ZQQ7_9LACO</name>
<reference evidence="2" key="2">
    <citation type="submission" date="2021-04" db="EMBL/GenBank/DDBJ databases">
        <authorList>
            <person name="Gilroy R."/>
        </authorList>
    </citation>
    <scope>NUCLEOTIDE SEQUENCE</scope>
    <source>
        <strain evidence="2">3204</strain>
    </source>
</reference>
<dbReference type="Pfam" id="PF13460">
    <property type="entry name" value="NAD_binding_10"/>
    <property type="match status" value="1"/>
</dbReference>
<dbReference type="PANTHER" id="PTHR15020:SF50">
    <property type="entry name" value="UPF0659 PROTEIN YMR090W"/>
    <property type="match status" value="1"/>
</dbReference>
<sequence>MRKVLVIGAHGQTGQQVINRLEDSTMIPVAGVRHNEQIEEFQKQGVEARLVDVRKGVNDIVTQLNEIDAIVFTAGGGMMIDLDGKVKAAQAAEKAGIKRFILISAGGIEHFHEDNRLEWMNQYEEYSAAMYYGDMFVLNSNLDYTIIRPEQLTNEPAVGKISIGQDLPHNEITRADVADVAVSSLENDQTIKQAFDIGVGNEPIKEALETLK</sequence>
<evidence type="ECO:0000259" key="1">
    <source>
        <dbReference type="Pfam" id="PF13460"/>
    </source>
</evidence>
<evidence type="ECO:0000313" key="3">
    <source>
        <dbReference type="Proteomes" id="UP000824013"/>
    </source>
</evidence>
<dbReference type="InterPro" id="IPR036291">
    <property type="entry name" value="NAD(P)-bd_dom_sf"/>
</dbReference>
<protein>
    <submittedName>
        <fullName evidence="2">SDR family oxidoreductase</fullName>
    </submittedName>
</protein>
<comment type="caution">
    <text evidence="2">The sequence shown here is derived from an EMBL/GenBank/DDBJ whole genome shotgun (WGS) entry which is preliminary data.</text>
</comment>
<proteinExistence type="predicted"/>
<reference evidence="2" key="1">
    <citation type="journal article" date="2021" name="PeerJ">
        <title>Extensive microbial diversity within the chicken gut microbiome revealed by metagenomics and culture.</title>
        <authorList>
            <person name="Gilroy R."/>
            <person name="Ravi A."/>
            <person name="Getino M."/>
            <person name="Pursley I."/>
            <person name="Horton D.L."/>
            <person name="Alikhan N.F."/>
            <person name="Baker D."/>
            <person name="Gharbi K."/>
            <person name="Hall N."/>
            <person name="Watson M."/>
            <person name="Adriaenssens E.M."/>
            <person name="Foster-Nyarko E."/>
            <person name="Jarju S."/>
            <person name="Secka A."/>
            <person name="Antonio M."/>
            <person name="Oren A."/>
            <person name="Chaudhuri R.R."/>
            <person name="La Ragione R."/>
            <person name="Hildebrand F."/>
            <person name="Pallen M.J."/>
        </authorList>
    </citation>
    <scope>NUCLEOTIDE SEQUENCE</scope>
    <source>
        <strain evidence="2">3204</strain>
    </source>
</reference>
<accession>A0A9D1ZQQ7</accession>
<organism evidence="2 3">
    <name type="scientific">Candidatus Companilactobacillus pullicola</name>
    <dbReference type="NCBI Taxonomy" id="2838523"/>
    <lineage>
        <taxon>Bacteria</taxon>
        <taxon>Bacillati</taxon>
        <taxon>Bacillota</taxon>
        <taxon>Bacilli</taxon>
        <taxon>Lactobacillales</taxon>
        <taxon>Lactobacillaceae</taxon>
        <taxon>Companilactobacillus</taxon>
    </lineage>
</organism>
<dbReference type="EMBL" id="DXCM01000099">
    <property type="protein sequence ID" value="HIY93983.1"/>
    <property type="molecule type" value="Genomic_DNA"/>
</dbReference>
<feature type="domain" description="NAD(P)-binding" evidence="1">
    <location>
        <begin position="8"/>
        <end position="187"/>
    </location>
</feature>
<dbReference type="SUPFAM" id="SSF51735">
    <property type="entry name" value="NAD(P)-binding Rossmann-fold domains"/>
    <property type="match status" value="1"/>
</dbReference>
<dbReference type="CDD" id="cd05243">
    <property type="entry name" value="SDR_a5"/>
    <property type="match status" value="1"/>
</dbReference>